<organism evidence="2 3">
    <name type="scientific">Nocardiopsis lambiniae</name>
    <dbReference type="NCBI Taxonomy" id="3075539"/>
    <lineage>
        <taxon>Bacteria</taxon>
        <taxon>Bacillati</taxon>
        <taxon>Actinomycetota</taxon>
        <taxon>Actinomycetes</taxon>
        <taxon>Streptosporangiales</taxon>
        <taxon>Nocardiopsidaceae</taxon>
        <taxon>Nocardiopsis</taxon>
    </lineage>
</organism>
<dbReference type="Proteomes" id="UP001183390">
    <property type="component" value="Unassembled WGS sequence"/>
</dbReference>
<keyword evidence="3" id="KW-1185">Reference proteome</keyword>
<comment type="caution">
    <text evidence="2">The sequence shown here is derived from an EMBL/GenBank/DDBJ whole genome shotgun (WGS) entry which is preliminary data.</text>
</comment>
<dbReference type="EMBL" id="JAVREP010000020">
    <property type="protein sequence ID" value="MDT0331251.1"/>
    <property type="molecule type" value="Genomic_DNA"/>
</dbReference>
<feature type="domain" description="Pyridoxamine 5'-phosphate oxidase N-terminal" evidence="1">
    <location>
        <begin position="21"/>
        <end position="153"/>
    </location>
</feature>
<dbReference type="SUPFAM" id="SSF50475">
    <property type="entry name" value="FMN-binding split barrel"/>
    <property type="match status" value="1"/>
</dbReference>
<dbReference type="InterPro" id="IPR011576">
    <property type="entry name" value="Pyridox_Oxase_N"/>
</dbReference>
<gene>
    <name evidence="2" type="ORF">RM479_22790</name>
</gene>
<dbReference type="InterPro" id="IPR052917">
    <property type="entry name" value="Stress-Dev_Protein"/>
</dbReference>
<dbReference type="InterPro" id="IPR012349">
    <property type="entry name" value="Split_barrel_FMN-bd"/>
</dbReference>
<accession>A0ABU2MHC6</accession>
<dbReference type="Gene3D" id="2.30.110.10">
    <property type="entry name" value="Electron Transport, Fmn-binding Protein, Chain A"/>
    <property type="match status" value="1"/>
</dbReference>
<protein>
    <submittedName>
        <fullName evidence="2">Pyridoxamine 5'-phosphate oxidase family protein</fullName>
    </submittedName>
</protein>
<evidence type="ECO:0000259" key="1">
    <source>
        <dbReference type="Pfam" id="PF01243"/>
    </source>
</evidence>
<name>A0ABU2MHC6_9ACTN</name>
<sequence length="174" mass="19880">MNEDGTTARRRGHVHAFADLREDFEAIVGSVNYATMVTVDAKDRPRTRVLIPVWETEGEDPLGWLVTYPTPVKVAHLANNPHVSFSYWNPTQNTASVDATAAWTEDPGERRRVWDLYRYGSPPGAGYDPSRFWKGPDDPKMAVLRVEPRRIQVLRGRDLLSGVPARIWTREPRW</sequence>
<dbReference type="PANTHER" id="PTHR34818">
    <property type="entry name" value="PROTEIN BLI-3"/>
    <property type="match status" value="1"/>
</dbReference>
<evidence type="ECO:0000313" key="3">
    <source>
        <dbReference type="Proteomes" id="UP001183390"/>
    </source>
</evidence>
<evidence type="ECO:0000313" key="2">
    <source>
        <dbReference type="EMBL" id="MDT0331251.1"/>
    </source>
</evidence>
<proteinExistence type="predicted"/>
<dbReference type="RefSeq" id="WP_274810508.1">
    <property type="nucleotide sequence ID" value="NZ_JAVREP010000020.1"/>
</dbReference>
<reference evidence="3" key="1">
    <citation type="submission" date="2023-07" db="EMBL/GenBank/DDBJ databases">
        <title>30 novel species of actinomycetes from the DSMZ collection.</title>
        <authorList>
            <person name="Nouioui I."/>
        </authorList>
    </citation>
    <scope>NUCLEOTIDE SEQUENCE [LARGE SCALE GENOMIC DNA]</scope>
    <source>
        <strain evidence="3">DSM 44743</strain>
    </source>
</reference>
<dbReference type="PANTHER" id="PTHR34818:SF1">
    <property type="entry name" value="PROTEIN BLI-3"/>
    <property type="match status" value="1"/>
</dbReference>
<dbReference type="Pfam" id="PF01243">
    <property type="entry name" value="PNPOx_N"/>
    <property type="match status" value="1"/>
</dbReference>